<dbReference type="Proteomes" id="UP000095347">
    <property type="component" value="Unassembled WGS sequence"/>
</dbReference>
<dbReference type="STRING" id="28181.BEN30_06975"/>
<dbReference type="RefSeq" id="WP_069957336.1">
    <property type="nucleotide sequence ID" value="NZ_MCGG01000017.1"/>
</dbReference>
<dbReference type="CDD" id="cd03352">
    <property type="entry name" value="LbH_LpxD"/>
    <property type="match status" value="1"/>
</dbReference>
<accession>A0A1E5Q973</accession>
<dbReference type="Pfam" id="PF04613">
    <property type="entry name" value="LpxD"/>
    <property type="match status" value="1"/>
</dbReference>
<proteinExistence type="inferred from homology"/>
<name>A0A1E5Q973_9PROT</name>
<comment type="function">
    <text evidence="7">Catalyzes the N-acylation of UDP-3-O-acylglucosamine using 3-hydroxyacyl-ACP as the acyl donor. Is involved in the biosynthesis of lipid A, a phosphorylated glycolipid that anchors the lipopolysaccharide to the outer membrane of the cell.</text>
</comment>
<dbReference type="GO" id="GO:0009245">
    <property type="term" value="P:lipid A biosynthetic process"/>
    <property type="evidence" value="ECO:0007669"/>
    <property type="project" value="UniProtKB-UniRule"/>
</dbReference>
<dbReference type="Gene3D" id="2.160.10.10">
    <property type="entry name" value="Hexapeptide repeat proteins"/>
    <property type="match status" value="1"/>
</dbReference>
<evidence type="ECO:0000259" key="8">
    <source>
        <dbReference type="Pfam" id="PF04613"/>
    </source>
</evidence>
<dbReference type="GO" id="GO:0103118">
    <property type="term" value="F:UDP-3-O-[(3R)-3-hydroxyacyl]-glucosamine N-acyltransferase activity"/>
    <property type="evidence" value="ECO:0007669"/>
    <property type="project" value="UniProtKB-EC"/>
</dbReference>
<organism evidence="9 10">
    <name type="scientific">Magnetovibrio blakemorei</name>
    <dbReference type="NCBI Taxonomy" id="28181"/>
    <lineage>
        <taxon>Bacteria</taxon>
        <taxon>Pseudomonadati</taxon>
        <taxon>Pseudomonadota</taxon>
        <taxon>Alphaproteobacteria</taxon>
        <taxon>Rhodospirillales</taxon>
        <taxon>Magnetovibrionaceae</taxon>
        <taxon>Magnetovibrio</taxon>
    </lineage>
</organism>
<dbReference type="GO" id="GO:0016410">
    <property type="term" value="F:N-acyltransferase activity"/>
    <property type="evidence" value="ECO:0007669"/>
    <property type="project" value="InterPro"/>
</dbReference>
<dbReference type="InterPro" id="IPR020573">
    <property type="entry name" value="UDP_GlcNAc_AcTrfase_non-rep"/>
</dbReference>
<dbReference type="InterPro" id="IPR011004">
    <property type="entry name" value="Trimer_LpxA-like_sf"/>
</dbReference>
<evidence type="ECO:0000256" key="2">
    <source>
        <dbReference type="ARBA" id="ARBA00022556"/>
    </source>
</evidence>
<evidence type="ECO:0000313" key="10">
    <source>
        <dbReference type="Proteomes" id="UP000095347"/>
    </source>
</evidence>
<evidence type="ECO:0000256" key="4">
    <source>
        <dbReference type="ARBA" id="ARBA00022737"/>
    </source>
</evidence>
<evidence type="ECO:0000313" key="9">
    <source>
        <dbReference type="EMBL" id="OEJ68008.1"/>
    </source>
</evidence>
<dbReference type="Gene3D" id="3.40.1390.10">
    <property type="entry name" value="MurE/MurF, N-terminal domain"/>
    <property type="match status" value="1"/>
</dbReference>
<dbReference type="NCBIfam" id="TIGR01853">
    <property type="entry name" value="lipid_A_lpxD"/>
    <property type="match status" value="1"/>
</dbReference>
<evidence type="ECO:0000256" key="3">
    <source>
        <dbReference type="ARBA" id="ARBA00022679"/>
    </source>
</evidence>
<keyword evidence="4 7" id="KW-0677">Repeat</keyword>
<comment type="caution">
    <text evidence="9">The sequence shown here is derived from an EMBL/GenBank/DDBJ whole genome shotgun (WGS) entry which is preliminary data.</text>
</comment>
<dbReference type="PANTHER" id="PTHR43378">
    <property type="entry name" value="UDP-3-O-ACYLGLUCOSAMINE N-ACYLTRANSFERASE"/>
    <property type="match status" value="1"/>
</dbReference>
<comment type="similarity">
    <text evidence="7">Belongs to the transferase hexapeptide repeat family. LpxD subfamily.</text>
</comment>
<protein>
    <recommendedName>
        <fullName evidence="7">UDP-3-O-acylglucosamine N-acyltransferase</fullName>
        <ecNumber evidence="7">2.3.1.191</ecNumber>
    </recommendedName>
</protein>
<keyword evidence="1 7" id="KW-0444">Lipid biosynthesis</keyword>
<dbReference type="InterPro" id="IPR001451">
    <property type="entry name" value="Hexapep"/>
</dbReference>
<dbReference type="EMBL" id="MCGG01000017">
    <property type="protein sequence ID" value="OEJ68008.1"/>
    <property type="molecule type" value="Genomic_DNA"/>
</dbReference>
<keyword evidence="6 7" id="KW-0012">Acyltransferase</keyword>
<dbReference type="OrthoDB" id="9784739at2"/>
<evidence type="ECO:0000256" key="6">
    <source>
        <dbReference type="ARBA" id="ARBA00023315"/>
    </source>
</evidence>
<comment type="pathway">
    <text evidence="7">Bacterial outer membrane biogenesis; LPS lipid A biosynthesis.</text>
</comment>
<comment type="catalytic activity">
    <reaction evidence="7">
        <text>a UDP-3-O-[(3R)-3-hydroxyacyl]-alpha-D-glucosamine + a (3R)-hydroxyacyl-[ACP] = a UDP-2-N,3-O-bis[(3R)-3-hydroxyacyl]-alpha-D-glucosamine + holo-[ACP] + H(+)</text>
        <dbReference type="Rhea" id="RHEA:53836"/>
        <dbReference type="Rhea" id="RHEA-COMP:9685"/>
        <dbReference type="Rhea" id="RHEA-COMP:9945"/>
        <dbReference type="ChEBI" id="CHEBI:15378"/>
        <dbReference type="ChEBI" id="CHEBI:64479"/>
        <dbReference type="ChEBI" id="CHEBI:78827"/>
        <dbReference type="ChEBI" id="CHEBI:137740"/>
        <dbReference type="ChEBI" id="CHEBI:137748"/>
        <dbReference type="EC" id="2.3.1.191"/>
    </reaction>
</comment>
<dbReference type="EC" id="2.3.1.191" evidence="7"/>
<dbReference type="PANTHER" id="PTHR43378:SF2">
    <property type="entry name" value="UDP-3-O-ACYLGLUCOSAMINE N-ACYLTRANSFERASE 1, MITOCHONDRIAL-RELATED"/>
    <property type="match status" value="1"/>
</dbReference>
<keyword evidence="2 7" id="KW-0441">Lipid A biosynthesis</keyword>
<reference evidence="10" key="1">
    <citation type="submission" date="2016-07" db="EMBL/GenBank/DDBJ databases">
        <authorList>
            <person name="Florea S."/>
            <person name="Webb J.S."/>
            <person name="Jaromczyk J."/>
            <person name="Schardl C.L."/>
        </authorList>
    </citation>
    <scope>NUCLEOTIDE SEQUENCE [LARGE SCALE GENOMIC DNA]</scope>
    <source>
        <strain evidence="10">MV-1</strain>
    </source>
</reference>
<dbReference type="Pfam" id="PF14602">
    <property type="entry name" value="Hexapep_2"/>
    <property type="match status" value="1"/>
</dbReference>
<dbReference type="AlphaFoldDB" id="A0A1E5Q973"/>
<dbReference type="HAMAP" id="MF_00523">
    <property type="entry name" value="LpxD"/>
    <property type="match status" value="1"/>
</dbReference>
<dbReference type="Pfam" id="PF00132">
    <property type="entry name" value="Hexapep"/>
    <property type="match status" value="1"/>
</dbReference>
<keyword evidence="5 7" id="KW-0443">Lipid metabolism</keyword>
<feature type="active site" description="Proton acceptor" evidence="7">
    <location>
        <position position="249"/>
    </location>
</feature>
<gene>
    <name evidence="7" type="primary">lpxD</name>
    <name evidence="9" type="ORF">BEN30_06975</name>
</gene>
<comment type="subunit">
    <text evidence="7">Homotrimer.</text>
</comment>
<keyword evidence="3 7" id="KW-0808">Transferase</keyword>
<keyword evidence="10" id="KW-1185">Reference proteome</keyword>
<feature type="domain" description="UDP-3-O-[3-hydroxymyristoyl] glucosamine N-acyltransferase non-repeat region" evidence="8">
    <location>
        <begin position="33"/>
        <end position="100"/>
    </location>
</feature>
<dbReference type="GO" id="GO:0016020">
    <property type="term" value="C:membrane"/>
    <property type="evidence" value="ECO:0007669"/>
    <property type="project" value="GOC"/>
</dbReference>
<dbReference type="InterPro" id="IPR007691">
    <property type="entry name" value="LpxD"/>
</dbReference>
<dbReference type="UniPathway" id="UPA00973"/>
<evidence type="ECO:0000256" key="7">
    <source>
        <dbReference type="HAMAP-Rule" id="MF_00523"/>
    </source>
</evidence>
<dbReference type="SUPFAM" id="SSF51161">
    <property type="entry name" value="Trimeric LpxA-like enzymes"/>
    <property type="match status" value="1"/>
</dbReference>
<evidence type="ECO:0000256" key="5">
    <source>
        <dbReference type="ARBA" id="ARBA00023098"/>
    </source>
</evidence>
<evidence type="ECO:0000256" key="1">
    <source>
        <dbReference type="ARBA" id="ARBA00022516"/>
    </source>
</evidence>
<sequence length="339" mass="34709">MADPRFFKNAGPFSLAQLASIGQAEIASGDPDLMLNDVQPLQAAGAEHLSFLDNKLYVEAFTQSAAGACLCDPNFVDRAPATMAVLSTKEPYRAYARIAQAFYPPEAVRPGVHPSAHVSAVASLGKGCQIDAGAVVSDGAEIGDGCKIGANSYIGPGVVLGAGCDIGPNVTLQYALIGKNCVFHPGVRIGQDGFGFAPGAVHLKVPQLGRVVIGDDVDIGANACVDRGAGPDTVIASGSKIDNMVQIGHNVEIGIGCLFPALSGISGSTKIGNYVMMGGATGIAGHLSIGDGARIAAQSGVMRDVEPGQTVAGSPAMPAKEYWRQVVALKKLTRPKKGE</sequence>
<dbReference type="NCBIfam" id="NF002060">
    <property type="entry name" value="PRK00892.1"/>
    <property type="match status" value="1"/>
</dbReference>